<accession>A0ABR8Z1N6</accession>
<evidence type="ECO:0000256" key="1">
    <source>
        <dbReference type="SAM" id="MobiDB-lite"/>
    </source>
</evidence>
<feature type="region of interest" description="Disordered" evidence="1">
    <location>
        <begin position="182"/>
        <end position="205"/>
    </location>
</feature>
<proteinExistence type="predicted"/>
<keyword evidence="4" id="KW-1185">Reference proteome</keyword>
<protein>
    <recommendedName>
        <fullName evidence="5">Lipoprotein</fullName>
    </recommendedName>
</protein>
<sequence>MRQTRRRRAARGAAVLAGGLLLLGACGTAGTDPAGTESAPVEPVQVTAGEGWRLLGEGLTGEPYRTGVATTDDQLDALWRSAGLDGKPPAVDWEREVAVWFGAVYGTGCPVRLDGVVVVEDLLHAELTLPGEPAACPDDANPHAFVVAVARDVLPDGPFHVQLEARDPYPGEPEERTVVDVGLDSPGSTVSDDEVHTAPPGPQEPPLVVDGDDLPADRSVRYVYRADPSCDTPVLGPLDGSLWRPADGEAPWDVADGTELTLHPLGDGAREMLASSPQTDQLLVRLDDGHGCP</sequence>
<evidence type="ECO:0008006" key="5">
    <source>
        <dbReference type="Google" id="ProtNLM"/>
    </source>
</evidence>
<keyword evidence="2" id="KW-0732">Signal</keyword>
<gene>
    <name evidence="3" type="ORF">H9624_06020</name>
</gene>
<feature type="chain" id="PRO_5046425896" description="Lipoprotein" evidence="2">
    <location>
        <begin position="32"/>
        <end position="293"/>
    </location>
</feature>
<dbReference type="RefSeq" id="WP_251838930.1">
    <property type="nucleotide sequence ID" value="NZ_JACSPO010000001.1"/>
</dbReference>
<reference evidence="3 4" key="1">
    <citation type="submission" date="2020-08" db="EMBL/GenBank/DDBJ databases">
        <title>A Genomic Blueprint of the Chicken Gut Microbiome.</title>
        <authorList>
            <person name="Gilroy R."/>
            <person name="Ravi A."/>
            <person name="Getino M."/>
            <person name="Pursley I."/>
            <person name="Horton D.L."/>
            <person name="Alikhan N.-F."/>
            <person name="Baker D."/>
            <person name="Gharbi K."/>
            <person name="Hall N."/>
            <person name="Watson M."/>
            <person name="Adriaenssens E.M."/>
            <person name="Foster-Nyarko E."/>
            <person name="Jarju S."/>
            <person name="Secka A."/>
            <person name="Antonio M."/>
            <person name="Oren A."/>
            <person name="Chaudhuri R."/>
            <person name="La Ragione R.M."/>
            <person name="Hildebrand F."/>
            <person name="Pallen M.J."/>
        </authorList>
    </citation>
    <scope>NUCLEOTIDE SEQUENCE [LARGE SCALE GENOMIC DNA]</scope>
    <source>
        <strain evidence="3 4">Sa1BUA1</strain>
    </source>
</reference>
<dbReference type="PROSITE" id="PS51257">
    <property type="entry name" value="PROKAR_LIPOPROTEIN"/>
    <property type="match status" value="1"/>
</dbReference>
<organism evidence="3 4">
    <name type="scientific">Oceanitalea stevensii</name>
    <dbReference type="NCBI Taxonomy" id="2763072"/>
    <lineage>
        <taxon>Bacteria</taxon>
        <taxon>Bacillati</taxon>
        <taxon>Actinomycetota</taxon>
        <taxon>Actinomycetes</taxon>
        <taxon>Micrococcales</taxon>
        <taxon>Bogoriellaceae</taxon>
        <taxon>Georgenia</taxon>
    </lineage>
</organism>
<dbReference type="EMBL" id="JACSPO010000001">
    <property type="protein sequence ID" value="MBD8061876.1"/>
    <property type="molecule type" value="Genomic_DNA"/>
</dbReference>
<name>A0ABR8Z1N6_9MICO</name>
<evidence type="ECO:0000313" key="3">
    <source>
        <dbReference type="EMBL" id="MBD8061876.1"/>
    </source>
</evidence>
<comment type="caution">
    <text evidence="3">The sequence shown here is derived from an EMBL/GenBank/DDBJ whole genome shotgun (WGS) entry which is preliminary data.</text>
</comment>
<evidence type="ECO:0000313" key="4">
    <source>
        <dbReference type="Proteomes" id="UP000661894"/>
    </source>
</evidence>
<feature type="signal peptide" evidence="2">
    <location>
        <begin position="1"/>
        <end position="31"/>
    </location>
</feature>
<evidence type="ECO:0000256" key="2">
    <source>
        <dbReference type="SAM" id="SignalP"/>
    </source>
</evidence>
<dbReference type="Proteomes" id="UP000661894">
    <property type="component" value="Unassembled WGS sequence"/>
</dbReference>